<sequence>MKKLLLIIVLIITAFCLYKYVYQNHRDIENEEASFELKSSTLINEFSINPIESETKYLNKTIEITGSITDINATNLTLNNIIFCQFSEHLQKSLSMNSQVKIKGRFIGYDDLLEQIKLDQCTVGIN</sequence>
<dbReference type="eggNOG" id="ENOG5032W2E">
    <property type="taxonomic scope" value="Bacteria"/>
</dbReference>
<proteinExistence type="predicted"/>
<reference evidence="1 2" key="1">
    <citation type="submission" date="2016-11" db="EMBL/GenBank/DDBJ databases">
        <authorList>
            <person name="Jaros S."/>
            <person name="Januszkiewicz K."/>
            <person name="Wedrychowicz H."/>
        </authorList>
    </citation>
    <scope>NUCLEOTIDE SEQUENCE [LARGE SCALE GENOMIC DNA]</scope>
    <source>
        <strain evidence="1 2">CGMCC 1.12213</strain>
    </source>
</reference>
<dbReference type="Proteomes" id="UP000184396">
    <property type="component" value="Unassembled WGS sequence"/>
</dbReference>
<dbReference type="AlphaFoldDB" id="A0A1M5ZXT9"/>
<evidence type="ECO:0000313" key="1">
    <source>
        <dbReference type="EMBL" id="SHI29084.1"/>
    </source>
</evidence>
<dbReference type="InterPro" id="IPR024422">
    <property type="entry name" value="Protein_unknown_function_OB"/>
</dbReference>
<dbReference type="RefSeq" id="WP_019387123.1">
    <property type="nucleotide sequence ID" value="NZ_ALIH01000004.1"/>
</dbReference>
<keyword evidence="2" id="KW-1185">Reference proteome</keyword>
<gene>
    <name evidence="1" type="ORF">SAMN05216261_0038</name>
</gene>
<evidence type="ECO:0000313" key="2">
    <source>
        <dbReference type="Proteomes" id="UP000184396"/>
    </source>
</evidence>
<dbReference type="Pfam" id="PF12869">
    <property type="entry name" value="tRNA_anti-like"/>
    <property type="match status" value="1"/>
</dbReference>
<dbReference type="OrthoDB" id="1449127at2"/>
<dbReference type="STRING" id="1178825.SAMN05216261_0038"/>
<accession>A0A1M5ZXT9</accession>
<name>A0A1M5ZXT9_9FLAO</name>
<protein>
    <submittedName>
        <fullName evidence="1">tRNA_anti-like</fullName>
    </submittedName>
</protein>
<dbReference type="EMBL" id="FQYK01000001">
    <property type="protein sequence ID" value="SHI29084.1"/>
    <property type="molecule type" value="Genomic_DNA"/>
</dbReference>
<organism evidence="1 2">
    <name type="scientific">Algibacter luteus</name>
    <dbReference type="NCBI Taxonomy" id="1178825"/>
    <lineage>
        <taxon>Bacteria</taxon>
        <taxon>Pseudomonadati</taxon>
        <taxon>Bacteroidota</taxon>
        <taxon>Flavobacteriia</taxon>
        <taxon>Flavobacteriales</taxon>
        <taxon>Flavobacteriaceae</taxon>
        <taxon>Algibacter</taxon>
    </lineage>
</organism>